<keyword evidence="1" id="KW-0206">Cytoskeleton</keyword>
<dbReference type="Ensembl" id="ENSCCRT00020121579.1">
    <property type="protein sequence ID" value="ENSCCRP00020111352.1"/>
    <property type="gene ID" value="ENSCCRG00020050616.1"/>
</dbReference>
<reference evidence="2" key="1">
    <citation type="submission" date="2025-08" db="UniProtKB">
        <authorList>
            <consortium name="Ensembl"/>
        </authorList>
    </citation>
    <scope>IDENTIFICATION</scope>
</reference>
<evidence type="ECO:0000313" key="2">
    <source>
        <dbReference type="Ensembl" id="ENSCCRP00020111352.1"/>
    </source>
</evidence>
<keyword evidence="1" id="KW-0505">Motor protein</keyword>
<sequence>MPNTSIQINKAIMSDEMQRDALQCALLAVNIEILILCLSLQEFDRKHQASWQCIVGNFGCLVTYTDNCYIHFKVGNRNILLFKAP</sequence>
<accession>A0A8C2KMC2</accession>
<dbReference type="GO" id="GO:0045505">
    <property type="term" value="F:dynein intermediate chain binding"/>
    <property type="evidence" value="ECO:0007669"/>
    <property type="project" value="TreeGrafter"/>
</dbReference>
<dbReference type="Pfam" id="PF01221">
    <property type="entry name" value="Dynein_light"/>
    <property type="match status" value="1"/>
</dbReference>
<protein>
    <recommendedName>
        <fullName evidence="1">Dynein light chain</fullName>
    </recommendedName>
</protein>
<dbReference type="Proteomes" id="UP000694701">
    <property type="component" value="Unplaced"/>
</dbReference>
<dbReference type="SMART" id="SM01375">
    <property type="entry name" value="Dynein_light"/>
    <property type="match status" value="1"/>
</dbReference>
<dbReference type="PANTHER" id="PTHR11886">
    <property type="entry name" value="DYNEIN LIGHT CHAIN"/>
    <property type="match status" value="1"/>
</dbReference>
<dbReference type="AlphaFoldDB" id="A0A8C2KMC2"/>
<dbReference type="GO" id="GO:0007017">
    <property type="term" value="P:microtubule-based process"/>
    <property type="evidence" value="ECO:0007669"/>
    <property type="project" value="InterPro"/>
</dbReference>
<keyword evidence="1" id="KW-0963">Cytoplasm</keyword>
<comment type="similarity">
    <text evidence="1">Belongs to the dynein light chain family.</text>
</comment>
<dbReference type="InterPro" id="IPR001372">
    <property type="entry name" value="Dynein_light_chain_typ-1/2"/>
</dbReference>
<evidence type="ECO:0000313" key="3">
    <source>
        <dbReference type="Proteomes" id="UP000694701"/>
    </source>
</evidence>
<dbReference type="InterPro" id="IPR037177">
    <property type="entry name" value="DLC_sf"/>
</dbReference>
<organism evidence="2 3">
    <name type="scientific">Cyprinus carpio</name>
    <name type="common">Common carp</name>
    <dbReference type="NCBI Taxonomy" id="7962"/>
    <lineage>
        <taxon>Eukaryota</taxon>
        <taxon>Metazoa</taxon>
        <taxon>Chordata</taxon>
        <taxon>Craniata</taxon>
        <taxon>Vertebrata</taxon>
        <taxon>Euteleostomi</taxon>
        <taxon>Actinopterygii</taxon>
        <taxon>Neopterygii</taxon>
        <taxon>Teleostei</taxon>
        <taxon>Ostariophysi</taxon>
        <taxon>Cypriniformes</taxon>
        <taxon>Cyprinidae</taxon>
        <taxon>Cyprininae</taxon>
        <taxon>Cyprinus</taxon>
    </lineage>
</organism>
<keyword evidence="1" id="KW-0243">Dynein</keyword>
<evidence type="ECO:0000256" key="1">
    <source>
        <dbReference type="RuleBase" id="RU365010"/>
    </source>
</evidence>
<dbReference type="GO" id="GO:0005868">
    <property type="term" value="C:cytoplasmic dynein complex"/>
    <property type="evidence" value="ECO:0007669"/>
    <property type="project" value="TreeGrafter"/>
</dbReference>
<proteinExistence type="inferred from homology"/>
<keyword evidence="1" id="KW-0493">Microtubule</keyword>
<dbReference type="PANTHER" id="PTHR11886:SF35">
    <property type="entry name" value="DYNEIN LIGHT CHAIN"/>
    <property type="match status" value="1"/>
</dbReference>
<dbReference type="Gene3D" id="3.30.740.10">
    <property type="entry name" value="Protein Inhibitor Of Neuronal Nitric Oxide Synthase"/>
    <property type="match status" value="1"/>
</dbReference>
<dbReference type="SUPFAM" id="SSF54648">
    <property type="entry name" value="DLC"/>
    <property type="match status" value="1"/>
</dbReference>
<name>A0A8C2KMC2_CYPCA</name>
<dbReference type="GO" id="GO:0005874">
    <property type="term" value="C:microtubule"/>
    <property type="evidence" value="ECO:0007669"/>
    <property type="project" value="UniProtKB-KW"/>
</dbReference>
<comment type="subcellular location">
    <subcellularLocation>
        <location evidence="1">Cytoplasm</location>
        <location evidence="1">Cytoskeleton</location>
    </subcellularLocation>
</comment>